<evidence type="ECO:0008006" key="4">
    <source>
        <dbReference type="Google" id="ProtNLM"/>
    </source>
</evidence>
<reference evidence="3" key="1">
    <citation type="submission" date="2014-09" db="EMBL/GenBank/DDBJ databases">
        <authorList>
            <person name="Magalhaes I.L.F."/>
            <person name="Oliveira U."/>
            <person name="Santos F.R."/>
            <person name="Vidigal T.H.D.A."/>
            <person name="Brescovit A.D."/>
            <person name="Santos A.J."/>
        </authorList>
    </citation>
    <scope>NUCLEOTIDE SEQUENCE</scope>
    <source>
        <tissue evidence="3">Shoot tissue taken approximately 20 cm above the soil surface</tissue>
    </source>
</reference>
<evidence type="ECO:0000313" key="3">
    <source>
        <dbReference type="EMBL" id="JAE08868.1"/>
    </source>
</evidence>
<accession>A0A0A9FKR0</accession>
<feature type="region of interest" description="Disordered" evidence="1">
    <location>
        <begin position="70"/>
        <end position="90"/>
    </location>
</feature>
<evidence type="ECO:0000256" key="1">
    <source>
        <dbReference type="SAM" id="MobiDB-lite"/>
    </source>
</evidence>
<feature type="chain" id="PRO_5002044555" description="Secreted protein" evidence="2">
    <location>
        <begin position="26"/>
        <end position="104"/>
    </location>
</feature>
<feature type="signal peptide" evidence="2">
    <location>
        <begin position="1"/>
        <end position="25"/>
    </location>
</feature>
<evidence type="ECO:0000256" key="2">
    <source>
        <dbReference type="SAM" id="SignalP"/>
    </source>
</evidence>
<keyword evidence="2" id="KW-0732">Signal</keyword>
<name>A0A0A9FKR0_ARUDO</name>
<reference evidence="3" key="2">
    <citation type="journal article" date="2015" name="Data Brief">
        <title>Shoot transcriptome of the giant reed, Arundo donax.</title>
        <authorList>
            <person name="Barrero R.A."/>
            <person name="Guerrero F.D."/>
            <person name="Moolhuijzen P."/>
            <person name="Goolsby J.A."/>
            <person name="Tidwell J."/>
            <person name="Bellgard S.E."/>
            <person name="Bellgard M.I."/>
        </authorList>
    </citation>
    <scope>NUCLEOTIDE SEQUENCE</scope>
    <source>
        <tissue evidence="3">Shoot tissue taken approximately 20 cm above the soil surface</tissue>
    </source>
</reference>
<dbReference type="AlphaFoldDB" id="A0A0A9FKR0"/>
<protein>
    <recommendedName>
        <fullName evidence="4">Secreted protein</fullName>
    </recommendedName>
</protein>
<organism evidence="3">
    <name type="scientific">Arundo donax</name>
    <name type="common">Giant reed</name>
    <name type="synonym">Donax arundinaceus</name>
    <dbReference type="NCBI Taxonomy" id="35708"/>
    <lineage>
        <taxon>Eukaryota</taxon>
        <taxon>Viridiplantae</taxon>
        <taxon>Streptophyta</taxon>
        <taxon>Embryophyta</taxon>
        <taxon>Tracheophyta</taxon>
        <taxon>Spermatophyta</taxon>
        <taxon>Magnoliopsida</taxon>
        <taxon>Liliopsida</taxon>
        <taxon>Poales</taxon>
        <taxon>Poaceae</taxon>
        <taxon>PACMAD clade</taxon>
        <taxon>Arundinoideae</taxon>
        <taxon>Arundineae</taxon>
        <taxon>Arundo</taxon>
    </lineage>
</organism>
<sequence length="104" mass="11484">MWTSSRALLSWPAAALLCWPLRCSALLAAALRTSTGRCSARRHSRWHAHCRSRCWPLSRAPPQPLVCALRPDQEPEQPGDEGPAKVVDELADLPGLHGDEALWP</sequence>
<proteinExistence type="predicted"/>
<dbReference type="EMBL" id="GBRH01189028">
    <property type="protein sequence ID" value="JAE08868.1"/>
    <property type="molecule type" value="Transcribed_RNA"/>
</dbReference>